<evidence type="ECO:0000313" key="2">
    <source>
        <dbReference type="EMBL" id="MBA8880425.1"/>
    </source>
</evidence>
<keyword evidence="3" id="KW-1185">Reference proteome</keyword>
<evidence type="ECO:0000256" key="1">
    <source>
        <dbReference type="SAM" id="Phobius"/>
    </source>
</evidence>
<proteinExistence type="predicted"/>
<reference evidence="2 3" key="1">
    <citation type="submission" date="2020-07" db="EMBL/GenBank/DDBJ databases">
        <title>Genomic Encyclopedia of Type Strains, Phase IV (KMG-V): Genome sequencing to study the core and pangenomes of soil and plant-associated prokaryotes.</title>
        <authorList>
            <person name="Whitman W."/>
        </authorList>
    </citation>
    <scope>NUCLEOTIDE SEQUENCE [LARGE SCALE GENOMIC DNA]</scope>
    <source>
        <strain evidence="2 3">AN3</strain>
    </source>
</reference>
<dbReference type="AlphaFoldDB" id="A0A839EQJ7"/>
<evidence type="ECO:0000313" key="3">
    <source>
        <dbReference type="Proteomes" id="UP000549052"/>
    </source>
</evidence>
<comment type="caution">
    <text evidence="2">The sequence shown here is derived from an EMBL/GenBank/DDBJ whole genome shotgun (WGS) entry which is preliminary data.</text>
</comment>
<feature type="transmembrane region" description="Helical" evidence="1">
    <location>
        <begin position="61"/>
        <end position="79"/>
    </location>
</feature>
<dbReference type="EMBL" id="JACGXN010000007">
    <property type="protein sequence ID" value="MBA8880425.1"/>
    <property type="molecule type" value="Genomic_DNA"/>
</dbReference>
<gene>
    <name evidence="2" type="ORF">FHW16_004145</name>
</gene>
<protein>
    <submittedName>
        <fullName evidence="2">Uncharacterized protein</fullName>
    </submittedName>
</protein>
<organism evidence="2 3">
    <name type="scientific">Phyllobacterium myrsinacearum</name>
    <dbReference type="NCBI Taxonomy" id="28101"/>
    <lineage>
        <taxon>Bacteria</taxon>
        <taxon>Pseudomonadati</taxon>
        <taxon>Pseudomonadota</taxon>
        <taxon>Alphaproteobacteria</taxon>
        <taxon>Hyphomicrobiales</taxon>
        <taxon>Phyllobacteriaceae</taxon>
        <taxon>Phyllobacterium</taxon>
    </lineage>
</organism>
<keyword evidence="1" id="KW-0812">Transmembrane</keyword>
<keyword evidence="1" id="KW-0472">Membrane</keyword>
<dbReference type="RefSeq" id="WP_182551065.1">
    <property type="nucleotide sequence ID" value="NZ_JACGXN010000007.1"/>
</dbReference>
<dbReference type="Proteomes" id="UP000549052">
    <property type="component" value="Unassembled WGS sequence"/>
</dbReference>
<name>A0A839EQJ7_9HYPH</name>
<feature type="transmembrane region" description="Helical" evidence="1">
    <location>
        <begin position="251"/>
        <end position="269"/>
    </location>
</feature>
<accession>A0A839EQJ7</accession>
<feature type="transmembrane region" description="Helical" evidence="1">
    <location>
        <begin position="26"/>
        <end position="49"/>
    </location>
</feature>
<feature type="transmembrane region" description="Helical" evidence="1">
    <location>
        <begin position="218"/>
        <end position="245"/>
    </location>
</feature>
<keyword evidence="1" id="KW-1133">Transmembrane helix</keyword>
<sequence length="320" mass="34414">MWNFSIFCSLITLARTWPFVLLRLVVYLAIPIAYCTIIACGAGVGYGIGHIFILSDADAPARCAGIGGLIGFITATALVYGLREYLLYILKAGHIAVLVHLIAGEAVPGGQGQLTYARKMVTERFLEANVFFVFDQLIKAVLGSISTLTTGLASLIPVPGLMAAANLINSFIRMSITYVDEIILGYNIRMTGASPFENGMRGVVLYAQNSKIMVKNAIWLSFIVWTMTAVIFAATLTPAAAMVYWIPGPGAGYAVLFALALAWALKLALLEPFAITALMTVYFSAIEGQVADPEREQRLSQTSQAFRNLKDKALGGLAAV</sequence>